<dbReference type="InterPro" id="IPR013766">
    <property type="entry name" value="Thioredoxin_domain"/>
</dbReference>
<reference evidence="6" key="1">
    <citation type="journal article" date="2020" name="mSystems">
        <title>Genome- and Community-Level Interaction Insights into Carbon Utilization and Element Cycling Functions of Hydrothermarchaeota in Hydrothermal Sediment.</title>
        <authorList>
            <person name="Zhou Z."/>
            <person name="Liu Y."/>
            <person name="Xu W."/>
            <person name="Pan J."/>
            <person name="Luo Z.H."/>
            <person name="Li M."/>
        </authorList>
    </citation>
    <scope>NUCLEOTIDE SEQUENCE [LARGE SCALE GENOMIC DNA]</scope>
    <source>
        <strain evidence="6">HyVt-535</strain>
    </source>
</reference>
<evidence type="ECO:0000256" key="2">
    <source>
        <dbReference type="ARBA" id="ARBA00023008"/>
    </source>
</evidence>
<feature type="binding site" evidence="3">
    <location>
        <position position="65"/>
    </location>
    <ligand>
        <name>Cu cation</name>
        <dbReference type="ChEBI" id="CHEBI:23378"/>
    </ligand>
</feature>
<gene>
    <name evidence="6" type="ORF">ENJ98_05925</name>
</gene>
<evidence type="ECO:0000256" key="1">
    <source>
        <dbReference type="ARBA" id="ARBA00010996"/>
    </source>
</evidence>
<comment type="similarity">
    <text evidence="1">Belongs to the SCO1/2 family.</text>
</comment>
<feature type="domain" description="Thioredoxin" evidence="5">
    <location>
        <begin position="28"/>
        <end position="194"/>
    </location>
</feature>
<protein>
    <submittedName>
        <fullName evidence="6">SCO family protein</fullName>
    </submittedName>
</protein>
<dbReference type="Proteomes" id="UP000886100">
    <property type="component" value="Unassembled WGS sequence"/>
</dbReference>
<dbReference type="InterPro" id="IPR003782">
    <property type="entry name" value="SCO1/SenC"/>
</dbReference>
<dbReference type="PANTHER" id="PTHR12151">
    <property type="entry name" value="ELECTRON TRANSPORT PROTIN SCO1/SENC FAMILY MEMBER"/>
    <property type="match status" value="1"/>
</dbReference>
<evidence type="ECO:0000256" key="4">
    <source>
        <dbReference type="PIRSR" id="PIRSR603782-2"/>
    </source>
</evidence>
<dbReference type="InterPro" id="IPR036249">
    <property type="entry name" value="Thioredoxin-like_sf"/>
</dbReference>
<keyword evidence="3" id="KW-0479">Metal-binding</keyword>
<accession>A0A7C5IZK0</accession>
<dbReference type="Gene3D" id="3.40.30.10">
    <property type="entry name" value="Glutaredoxin"/>
    <property type="match status" value="1"/>
</dbReference>
<feature type="binding site" evidence="3">
    <location>
        <position position="156"/>
    </location>
    <ligand>
        <name>Cu cation</name>
        <dbReference type="ChEBI" id="CHEBI:23378"/>
    </ligand>
</feature>
<dbReference type="CDD" id="cd02968">
    <property type="entry name" value="SCO"/>
    <property type="match status" value="1"/>
</dbReference>
<dbReference type="GO" id="GO:0046872">
    <property type="term" value="F:metal ion binding"/>
    <property type="evidence" value="ECO:0007669"/>
    <property type="project" value="UniProtKB-KW"/>
</dbReference>
<dbReference type="FunFam" id="3.40.30.10:FF:000013">
    <property type="entry name" value="Blast:Protein SCO1 homolog, mitochondrial"/>
    <property type="match status" value="1"/>
</dbReference>
<dbReference type="PANTHER" id="PTHR12151:SF25">
    <property type="entry name" value="LINALOOL DEHYDRATASE_ISOMERASE DOMAIN-CONTAINING PROTEIN"/>
    <property type="match status" value="1"/>
</dbReference>
<dbReference type="PROSITE" id="PS51352">
    <property type="entry name" value="THIOREDOXIN_2"/>
    <property type="match status" value="1"/>
</dbReference>
<keyword evidence="2 3" id="KW-0186">Copper</keyword>
<feature type="disulfide bond" description="Redox-active" evidence="4">
    <location>
        <begin position="65"/>
        <end position="69"/>
    </location>
</feature>
<dbReference type="AlphaFoldDB" id="A0A7C5IZK0"/>
<evidence type="ECO:0000313" key="6">
    <source>
        <dbReference type="EMBL" id="HHH13757.1"/>
    </source>
</evidence>
<evidence type="ECO:0000256" key="3">
    <source>
        <dbReference type="PIRSR" id="PIRSR603782-1"/>
    </source>
</evidence>
<proteinExistence type="inferred from homology"/>
<dbReference type="EMBL" id="DROM01000357">
    <property type="protein sequence ID" value="HHH13757.1"/>
    <property type="molecule type" value="Genomic_DNA"/>
</dbReference>
<feature type="binding site" evidence="3">
    <location>
        <position position="69"/>
    </location>
    <ligand>
        <name>Cu cation</name>
        <dbReference type="ChEBI" id="CHEBI:23378"/>
    </ligand>
</feature>
<dbReference type="SUPFAM" id="SSF52833">
    <property type="entry name" value="Thioredoxin-like"/>
    <property type="match status" value="1"/>
</dbReference>
<name>A0A7C5IZK0_9GAMM</name>
<evidence type="ECO:0000259" key="5">
    <source>
        <dbReference type="PROSITE" id="PS51352"/>
    </source>
</evidence>
<organism evidence="6">
    <name type="scientific">Thiolapillus brandeum</name>
    <dbReference type="NCBI Taxonomy" id="1076588"/>
    <lineage>
        <taxon>Bacteria</taxon>
        <taxon>Pseudomonadati</taxon>
        <taxon>Pseudomonadota</taxon>
        <taxon>Gammaproteobacteria</taxon>
        <taxon>Chromatiales</taxon>
        <taxon>Sedimenticolaceae</taxon>
        <taxon>Thiolapillus</taxon>
    </lineage>
</organism>
<dbReference type="Pfam" id="PF02630">
    <property type="entry name" value="SCO1-SenC"/>
    <property type="match status" value="1"/>
</dbReference>
<sequence length="194" mass="21209">MKRLLWLLALVIAGAGSWFLLSDRGGEGPYPGMGGGFTLQSVQGPVSLSDFRGKVVLIYFGYTSCPDICPTSLGALSAALKQLSPQEIERIQPIFISVDPERDTPQKMVEYVHYFHPRMIGLTGSLEQLKEIAGRYGAYFRKAEVEGSTLGYAVDHSSVIYIVNEQGVLVDMIHHSGSPKVILEHIRKALQGAS</sequence>
<comment type="caution">
    <text evidence="6">The sequence shown here is derived from an EMBL/GenBank/DDBJ whole genome shotgun (WGS) entry which is preliminary data.</text>
</comment>
<keyword evidence="4" id="KW-1015">Disulfide bond</keyword>